<evidence type="ECO:0000313" key="2">
    <source>
        <dbReference type="Proteomes" id="UP000283497"/>
    </source>
</evidence>
<name>A0A415G2R2_9FIRM</name>
<dbReference type="GO" id="GO:0016746">
    <property type="term" value="F:acyltransferase activity"/>
    <property type="evidence" value="ECO:0007669"/>
    <property type="project" value="UniProtKB-KW"/>
</dbReference>
<sequence length="162" mass="18291">MRIGFSDVGTIDVREKKTIWDNQGEIVLNGTIDIGAGSRISNKGHLVFGNNVHFTANADIICHKKIEFGEENLISWDCLFMDTDFHKVYSIKNLEKQLNEPKPIYIGKNVWIGCRCTILKGSSIEGESIVAAGTTISKKYMDRNIIIGSNNKILKQQITWRF</sequence>
<dbReference type="Pfam" id="PF00132">
    <property type="entry name" value="Hexapep"/>
    <property type="match status" value="1"/>
</dbReference>
<dbReference type="AlphaFoldDB" id="A0A415G2R2"/>
<dbReference type="InterPro" id="IPR051159">
    <property type="entry name" value="Hexapeptide_acetyltransf"/>
</dbReference>
<comment type="caution">
    <text evidence="1">The sequence shown here is derived from an EMBL/GenBank/DDBJ whole genome shotgun (WGS) entry which is preliminary data.</text>
</comment>
<dbReference type="InterPro" id="IPR001451">
    <property type="entry name" value="Hexapep"/>
</dbReference>
<dbReference type="SUPFAM" id="SSF51161">
    <property type="entry name" value="Trimeric LpxA-like enzymes"/>
    <property type="match status" value="1"/>
</dbReference>
<proteinExistence type="predicted"/>
<keyword evidence="1" id="KW-0808">Transferase</keyword>
<organism evidence="1 2">
    <name type="scientific">Anaerobutyricum hallii</name>
    <dbReference type="NCBI Taxonomy" id="39488"/>
    <lineage>
        <taxon>Bacteria</taxon>
        <taxon>Bacillati</taxon>
        <taxon>Bacillota</taxon>
        <taxon>Clostridia</taxon>
        <taxon>Lachnospirales</taxon>
        <taxon>Lachnospiraceae</taxon>
        <taxon>Anaerobutyricum</taxon>
    </lineage>
</organism>
<reference evidence="1 2" key="1">
    <citation type="submission" date="2018-08" db="EMBL/GenBank/DDBJ databases">
        <title>A genome reference for cultivated species of the human gut microbiota.</title>
        <authorList>
            <person name="Zou Y."/>
            <person name="Xue W."/>
            <person name="Luo G."/>
        </authorList>
    </citation>
    <scope>NUCLEOTIDE SEQUENCE [LARGE SCALE GENOMIC DNA]</scope>
    <source>
        <strain evidence="1 2">AF45-14BH</strain>
    </source>
</reference>
<gene>
    <name evidence="1" type="ORF">DW068_17015</name>
</gene>
<dbReference type="InterPro" id="IPR011004">
    <property type="entry name" value="Trimer_LpxA-like_sf"/>
</dbReference>
<dbReference type="Proteomes" id="UP000283497">
    <property type="component" value="Unassembled WGS sequence"/>
</dbReference>
<dbReference type="PANTHER" id="PTHR23416:SF78">
    <property type="entry name" value="LIPOPOLYSACCHARIDE BIOSYNTHESIS O-ACETYL TRANSFERASE WBBJ-RELATED"/>
    <property type="match status" value="1"/>
</dbReference>
<keyword evidence="1" id="KW-0012">Acyltransferase</keyword>
<evidence type="ECO:0000313" key="1">
    <source>
        <dbReference type="EMBL" id="RHK32034.1"/>
    </source>
</evidence>
<dbReference type="Gene3D" id="2.160.10.10">
    <property type="entry name" value="Hexapeptide repeat proteins"/>
    <property type="match status" value="1"/>
</dbReference>
<dbReference type="PANTHER" id="PTHR23416">
    <property type="entry name" value="SIALIC ACID SYNTHASE-RELATED"/>
    <property type="match status" value="1"/>
</dbReference>
<dbReference type="EMBL" id="QRNJ01000123">
    <property type="protein sequence ID" value="RHK32034.1"/>
    <property type="molecule type" value="Genomic_DNA"/>
</dbReference>
<protein>
    <submittedName>
        <fullName evidence="1">Acyltransferase</fullName>
    </submittedName>
</protein>
<accession>A0A415G2R2</accession>